<feature type="region of interest" description="Disordered" evidence="1">
    <location>
        <begin position="1"/>
        <end position="22"/>
    </location>
</feature>
<organism evidence="2">
    <name type="scientific">Populus suaveolens</name>
    <name type="common">Mongolian poplar</name>
    <dbReference type="NCBI Taxonomy" id="245546"/>
    <lineage>
        <taxon>Eukaryota</taxon>
        <taxon>Viridiplantae</taxon>
        <taxon>Streptophyta</taxon>
        <taxon>Embryophyta</taxon>
        <taxon>Tracheophyta</taxon>
        <taxon>Spermatophyta</taxon>
        <taxon>Magnoliopsida</taxon>
        <taxon>eudicotyledons</taxon>
        <taxon>Gunneridae</taxon>
        <taxon>Pentapetalae</taxon>
        <taxon>rosids</taxon>
        <taxon>fabids</taxon>
        <taxon>Malpighiales</taxon>
        <taxon>Salicaceae</taxon>
        <taxon>Saliceae</taxon>
        <taxon>Populus</taxon>
    </lineage>
</organism>
<sequence length="151" mass="17548">MEHHTWQQKIQASRRIRKRDQAQRSLQSGMVLATATKVKKCESFSLFILRWARQRDKDQEENGQVEQRSGGQASFVIKIGIIRKETFFQPFFVTDLFVQGQQLETALGMPTRMKSTCLGGYCVRSREGDGWHFPLYFHLRIDSLFPKGSSF</sequence>
<evidence type="ECO:0000313" key="2">
    <source>
        <dbReference type="EMBL" id="AAQ76847.2"/>
    </source>
</evidence>
<proteinExistence type="evidence at transcript level"/>
<dbReference type="AlphaFoldDB" id="Q6UAH5"/>
<reference evidence="2" key="1">
    <citation type="submission" date="2003-09" db="EMBL/GenBank/DDBJ databases">
        <title>Characterization of Antifreeze Proteins and Cloning of AFPs Gene PsAFP in Populus suaveolens.</title>
        <authorList>
            <person name="Lin S.Z."/>
            <person name="Zhang Z.Y."/>
            <person name="Lin Y.Z."/>
            <person name="Guo H."/>
            <person name="Zhang Q."/>
            <person name="Zhang W."/>
        </authorList>
    </citation>
    <scope>NUCLEOTIDE SEQUENCE</scope>
</reference>
<gene>
    <name evidence="2" type="primary">AFP</name>
</gene>
<protein>
    <submittedName>
        <fullName evidence="2">Antifreeze protein</fullName>
    </submittedName>
</protein>
<name>Q6UAH5_9ROSI</name>
<evidence type="ECO:0000256" key="1">
    <source>
        <dbReference type="SAM" id="MobiDB-lite"/>
    </source>
</evidence>
<dbReference type="EMBL" id="AY374983">
    <property type="protein sequence ID" value="AAQ76847.2"/>
    <property type="molecule type" value="mRNA"/>
</dbReference>
<accession>Q6UAH5</accession>